<dbReference type="Gene3D" id="4.10.1000.10">
    <property type="entry name" value="Zinc finger, CCCH-type"/>
    <property type="match status" value="1"/>
</dbReference>
<keyword evidence="2" id="KW-0723">Serine/threonine-protein kinase</keyword>
<dbReference type="InterPro" id="IPR011009">
    <property type="entry name" value="Kinase-like_dom_sf"/>
</dbReference>
<protein>
    <recommendedName>
        <fullName evidence="1">non-specific serine/threonine protein kinase</fullName>
        <ecNumber evidence="1">2.7.11.1</ecNumber>
    </recommendedName>
</protein>
<dbReference type="GO" id="GO:1990604">
    <property type="term" value="C:IRE1-TRAF2-ASK1 complex"/>
    <property type="evidence" value="ECO:0007669"/>
    <property type="project" value="TreeGrafter"/>
</dbReference>
<evidence type="ECO:0000256" key="11">
    <source>
        <dbReference type="PROSITE-ProRule" id="PRU00723"/>
    </source>
</evidence>
<evidence type="ECO:0000256" key="1">
    <source>
        <dbReference type="ARBA" id="ARBA00012513"/>
    </source>
</evidence>
<evidence type="ECO:0000256" key="4">
    <source>
        <dbReference type="ARBA" id="ARBA00022723"/>
    </source>
</evidence>
<dbReference type="PANTHER" id="PTHR13954">
    <property type="entry name" value="IRE1-RELATED"/>
    <property type="match status" value="1"/>
</dbReference>
<dbReference type="PROSITE" id="PS50103">
    <property type="entry name" value="ZF_C3H1"/>
    <property type="match status" value="2"/>
</dbReference>
<evidence type="ECO:0000256" key="7">
    <source>
        <dbReference type="ARBA" id="ARBA00022771"/>
    </source>
</evidence>
<evidence type="ECO:0000256" key="6">
    <source>
        <dbReference type="ARBA" id="ARBA00022741"/>
    </source>
</evidence>
<dbReference type="GO" id="GO:0004674">
    <property type="term" value="F:protein serine/threonine kinase activity"/>
    <property type="evidence" value="ECO:0007669"/>
    <property type="project" value="UniProtKB-KW"/>
</dbReference>
<dbReference type="Gene3D" id="1.20.1440.180">
    <property type="entry name" value="KEN domain"/>
    <property type="match status" value="1"/>
</dbReference>
<dbReference type="Gene3D" id="3.30.200.20">
    <property type="entry name" value="Phosphorylase Kinase, domain 1"/>
    <property type="match status" value="1"/>
</dbReference>
<keyword evidence="3" id="KW-0808">Transferase</keyword>
<dbReference type="SMART" id="SM00356">
    <property type="entry name" value="ZnF_C3H1"/>
    <property type="match status" value="2"/>
</dbReference>
<dbReference type="SUPFAM" id="SSF90229">
    <property type="entry name" value="CCCH zinc finger"/>
    <property type="match status" value="2"/>
</dbReference>
<evidence type="ECO:0000259" key="15">
    <source>
        <dbReference type="PROSITE" id="PS50103"/>
    </source>
</evidence>
<dbReference type="GO" id="GO:0006397">
    <property type="term" value="P:mRNA processing"/>
    <property type="evidence" value="ECO:0007669"/>
    <property type="project" value="InterPro"/>
</dbReference>
<dbReference type="InterPro" id="IPR038357">
    <property type="entry name" value="KEN_sf"/>
</dbReference>
<feature type="region of interest" description="Disordered" evidence="12">
    <location>
        <begin position="416"/>
        <end position="437"/>
    </location>
</feature>
<dbReference type="AlphaFoldDB" id="A0AAX4PM16"/>
<feature type="domain" description="Protein kinase" evidence="14">
    <location>
        <begin position="188"/>
        <end position="618"/>
    </location>
</feature>
<feature type="transmembrane region" description="Helical" evidence="13">
    <location>
        <begin position="113"/>
        <end position="134"/>
    </location>
</feature>
<feature type="domain" description="C3H1-type" evidence="15">
    <location>
        <begin position="835"/>
        <end position="863"/>
    </location>
</feature>
<evidence type="ECO:0000313" key="17">
    <source>
        <dbReference type="EMBL" id="WZN67098.1"/>
    </source>
</evidence>
<dbReference type="InterPro" id="IPR036855">
    <property type="entry name" value="Znf_CCCH_sf"/>
</dbReference>
<dbReference type="FunFam" id="3.30.200.20:FF:000077">
    <property type="entry name" value="Putative Serine/threonine-protein kinase/endoribonuclease IRE1"/>
    <property type="match status" value="1"/>
</dbReference>
<dbReference type="PANTHER" id="PTHR13954:SF6">
    <property type="entry name" value="NON-SPECIFIC SERINE_THREONINE PROTEIN KINASE"/>
    <property type="match status" value="1"/>
</dbReference>
<keyword evidence="4 11" id="KW-0479">Metal-binding</keyword>
<keyword evidence="13" id="KW-0812">Transmembrane</keyword>
<dbReference type="InterPro" id="IPR000571">
    <property type="entry name" value="Znf_CCCH"/>
</dbReference>
<dbReference type="InterPro" id="IPR008271">
    <property type="entry name" value="Ser/Thr_kinase_AS"/>
</dbReference>
<dbReference type="Proteomes" id="UP001472866">
    <property type="component" value="Chromosome 18"/>
</dbReference>
<evidence type="ECO:0000259" key="16">
    <source>
        <dbReference type="PROSITE" id="PS51392"/>
    </source>
</evidence>
<evidence type="ECO:0000256" key="13">
    <source>
        <dbReference type="SAM" id="Phobius"/>
    </source>
</evidence>
<dbReference type="EMBL" id="CP151518">
    <property type="protein sequence ID" value="WZN67098.1"/>
    <property type="molecule type" value="Genomic_DNA"/>
</dbReference>
<keyword evidence="18" id="KW-1185">Reference proteome</keyword>
<sequence>MPNLREDHRFRGQIGSGSGQQGGQVAVHADLGDRLSHAMRIRGGDNSLIPFPVEDGSLDSESTDALPVILLGGEGTTRDDRGGDLEVEELRQNYHMDLSVPVRKKDVSDGWGNWFMVFLTLLVAVLFTFGGYLYEYYGSIEQTQRRLKAEIDKIEREAVRPGPLAEIATKVSNRKKIANEEVMIGSLVVSPKILGYGSAGTIVFEGSLNHRQVAVKRLLKEFHLMAEKEIKALVASDAHPSVLRCFAMEEDEEFIYLALERCDGTLQDYVGGSDFMEALRAAVPPNHGKVNNRDVARSRRTMTQNFEIARILVPQQLLEILSDVSKALRSLHDVGIVHRDLKPQNVLLTANKKAKVSDMGLSKQLHAEQSSFDGTGMGSSGWQAPEVLLQKQRQLRSRPLGRIGEREGALDSVVLPEAGAKSSDGSSGATSSTGGGIRHTKAVDVFSLGCLIFYTLTGKHPFGDLVQRDNNILQGRFDLRAMSTLHLDPPAGEAGGNSDRWKPLAPEAAEKDGEEGGPVEEGQTKGDGGEGDAKAEDPEPEEEAGYVAPWRRKSREDLEKSWGGRERFSEVAARPQPKRRIQAAYVSWSEANNMIYAMIERDPKERPKMRAVLAHPFWWSFEKRINFIVDLSHRMESEDKVTDPRLLNALESYGSDALNRKPWNRQIDLVVWEESKKFRNYSTLSVRDLTRLIRNKINHYRDNTEEVKEILGAPPSGVYTYFATTFPKLFLSLFSFACRNLRHDPLLVRYFPDDITSEDMEPFCMREGTSLLSLELPQRTPAGGKGGAEEYPRREGAEKCEYYVRSGYCRYGAACRFDHPPEYRVQRNSLGYPIRQGVPECTYFAKSGMCKYGASCRFSHPEKYLDPANRTKGDARPFPVRRRGS</sequence>
<evidence type="ECO:0000256" key="9">
    <source>
        <dbReference type="ARBA" id="ARBA00022833"/>
    </source>
</evidence>
<feature type="zinc finger region" description="C3H1-type" evidence="11">
    <location>
        <begin position="835"/>
        <end position="863"/>
    </location>
</feature>
<dbReference type="Pfam" id="PF00069">
    <property type="entry name" value="Pkinase"/>
    <property type="match status" value="1"/>
</dbReference>
<evidence type="ECO:0000313" key="18">
    <source>
        <dbReference type="Proteomes" id="UP001472866"/>
    </source>
</evidence>
<evidence type="ECO:0000256" key="12">
    <source>
        <dbReference type="SAM" id="MobiDB-lite"/>
    </source>
</evidence>
<feature type="compositionally biased region" description="Low complexity" evidence="12">
    <location>
        <begin position="418"/>
        <end position="432"/>
    </location>
</feature>
<evidence type="ECO:0000256" key="8">
    <source>
        <dbReference type="ARBA" id="ARBA00022777"/>
    </source>
</evidence>
<feature type="region of interest" description="Disordered" evidence="12">
    <location>
        <begin position="488"/>
        <end position="550"/>
    </location>
</feature>
<dbReference type="SMART" id="SM00220">
    <property type="entry name" value="S_TKc"/>
    <property type="match status" value="1"/>
</dbReference>
<dbReference type="GO" id="GO:0008270">
    <property type="term" value="F:zinc ion binding"/>
    <property type="evidence" value="ECO:0007669"/>
    <property type="project" value="UniProtKB-KW"/>
</dbReference>
<keyword evidence="6" id="KW-0547">Nucleotide-binding</keyword>
<keyword evidence="8 17" id="KW-0418">Kinase</keyword>
<dbReference type="SUPFAM" id="SSF56112">
    <property type="entry name" value="Protein kinase-like (PK-like)"/>
    <property type="match status" value="1"/>
</dbReference>
<accession>A0AAX4PM16</accession>
<evidence type="ECO:0000256" key="3">
    <source>
        <dbReference type="ARBA" id="ARBA00022679"/>
    </source>
</evidence>
<feature type="compositionally biased region" description="Basic and acidic residues" evidence="12">
    <location>
        <begin position="1"/>
        <end position="10"/>
    </location>
</feature>
<feature type="zinc finger region" description="C3H1-type" evidence="11">
    <location>
        <begin position="794"/>
        <end position="822"/>
    </location>
</feature>
<proteinExistence type="predicted"/>
<dbReference type="GO" id="GO:0036498">
    <property type="term" value="P:IRE1-mediated unfolded protein response"/>
    <property type="evidence" value="ECO:0007669"/>
    <property type="project" value="TreeGrafter"/>
</dbReference>
<keyword evidence="9 11" id="KW-0862">Zinc</keyword>
<keyword evidence="13" id="KW-1133">Transmembrane helix</keyword>
<organism evidence="17 18">
    <name type="scientific">Chloropicon roscoffensis</name>
    <dbReference type="NCBI Taxonomy" id="1461544"/>
    <lineage>
        <taxon>Eukaryota</taxon>
        <taxon>Viridiplantae</taxon>
        <taxon>Chlorophyta</taxon>
        <taxon>Chloropicophyceae</taxon>
        <taxon>Chloropicales</taxon>
        <taxon>Chloropicaceae</taxon>
        <taxon>Chloropicon</taxon>
    </lineage>
</organism>
<dbReference type="InterPro" id="IPR000719">
    <property type="entry name" value="Prot_kinase_dom"/>
</dbReference>
<gene>
    <name evidence="17" type="ORF">HKI87_18g86700</name>
</gene>
<dbReference type="GO" id="GO:0051082">
    <property type="term" value="F:unfolded protein binding"/>
    <property type="evidence" value="ECO:0007669"/>
    <property type="project" value="TreeGrafter"/>
</dbReference>
<evidence type="ECO:0000256" key="5">
    <source>
        <dbReference type="ARBA" id="ARBA00022729"/>
    </source>
</evidence>
<dbReference type="InterPro" id="IPR010513">
    <property type="entry name" value="KEN_dom"/>
</dbReference>
<dbReference type="EC" id="2.7.11.1" evidence="1"/>
<evidence type="ECO:0000256" key="10">
    <source>
        <dbReference type="ARBA" id="ARBA00022840"/>
    </source>
</evidence>
<keyword evidence="13" id="KW-0472">Membrane</keyword>
<dbReference type="GO" id="GO:0005524">
    <property type="term" value="F:ATP binding"/>
    <property type="evidence" value="ECO:0007669"/>
    <property type="project" value="UniProtKB-KW"/>
</dbReference>
<name>A0AAX4PM16_9CHLO</name>
<evidence type="ECO:0000259" key="14">
    <source>
        <dbReference type="PROSITE" id="PS50011"/>
    </source>
</evidence>
<reference evidence="17 18" key="1">
    <citation type="submission" date="2024-03" db="EMBL/GenBank/DDBJ databases">
        <title>Complete genome sequence of the green alga Chloropicon roscoffensis RCC1871.</title>
        <authorList>
            <person name="Lemieux C."/>
            <person name="Pombert J.-F."/>
            <person name="Otis C."/>
            <person name="Turmel M."/>
        </authorList>
    </citation>
    <scope>NUCLEOTIDE SEQUENCE [LARGE SCALE GENOMIC DNA]</scope>
    <source>
        <strain evidence="17 18">RCC1871</strain>
    </source>
</reference>
<feature type="domain" description="C3H1-type" evidence="15">
    <location>
        <begin position="794"/>
        <end position="822"/>
    </location>
</feature>
<dbReference type="GO" id="GO:0004521">
    <property type="term" value="F:RNA endonuclease activity"/>
    <property type="evidence" value="ECO:0007669"/>
    <property type="project" value="InterPro"/>
</dbReference>
<feature type="domain" description="KEN" evidence="16">
    <location>
        <begin position="621"/>
        <end position="753"/>
    </location>
</feature>
<dbReference type="PROSITE" id="PS51392">
    <property type="entry name" value="KEN"/>
    <property type="match status" value="1"/>
</dbReference>
<dbReference type="PROSITE" id="PS50011">
    <property type="entry name" value="PROTEIN_KINASE_DOM"/>
    <property type="match status" value="1"/>
</dbReference>
<keyword evidence="7 11" id="KW-0863">Zinc-finger</keyword>
<keyword evidence="10" id="KW-0067">ATP-binding</keyword>
<keyword evidence="5" id="KW-0732">Signal</keyword>
<dbReference type="InterPro" id="IPR045133">
    <property type="entry name" value="IRE1/2-like"/>
</dbReference>
<feature type="region of interest" description="Disordered" evidence="12">
    <location>
        <begin position="1"/>
        <end position="25"/>
    </location>
</feature>
<dbReference type="Pfam" id="PF06479">
    <property type="entry name" value="Ribonuc_2-5A"/>
    <property type="match status" value="1"/>
</dbReference>
<dbReference type="PROSITE" id="PS00108">
    <property type="entry name" value="PROTEIN_KINASE_ST"/>
    <property type="match status" value="1"/>
</dbReference>
<dbReference type="Gene3D" id="1.10.510.10">
    <property type="entry name" value="Transferase(Phosphotransferase) domain 1"/>
    <property type="match status" value="1"/>
</dbReference>
<feature type="compositionally biased region" description="Basic and acidic residues" evidence="12">
    <location>
        <begin position="522"/>
        <end position="537"/>
    </location>
</feature>
<dbReference type="SMART" id="SM00580">
    <property type="entry name" value="PUG"/>
    <property type="match status" value="1"/>
</dbReference>
<dbReference type="Pfam" id="PF00642">
    <property type="entry name" value="zf-CCCH"/>
    <property type="match status" value="2"/>
</dbReference>
<evidence type="ECO:0000256" key="2">
    <source>
        <dbReference type="ARBA" id="ARBA00022527"/>
    </source>
</evidence>